<evidence type="ECO:0000313" key="3">
    <source>
        <dbReference type="Proteomes" id="UP000324897"/>
    </source>
</evidence>
<dbReference type="Pfam" id="PF00646">
    <property type="entry name" value="F-box"/>
    <property type="match status" value="1"/>
</dbReference>
<comment type="caution">
    <text evidence="2">The sequence shown here is derived from an EMBL/GenBank/DDBJ whole genome shotgun (WGS) entry which is preliminary data.</text>
</comment>
<protein>
    <recommendedName>
        <fullName evidence="1">F-box domain-containing protein</fullName>
    </recommendedName>
</protein>
<dbReference type="Proteomes" id="UP000324897">
    <property type="component" value="Chromosome 2"/>
</dbReference>
<dbReference type="Gene3D" id="1.20.1280.50">
    <property type="match status" value="1"/>
</dbReference>
<evidence type="ECO:0000259" key="1">
    <source>
        <dbReference type="PROSITE" id="PS50181"/>
    </source>
</evidence>
<dbReference type="PANTHER" id="PTHR34223:SF64">
    <property type="entry name" value="OS11G0201299 PROTEIN"/>
    <property type="match status" value="1"/>
</dbReference>
<reference evidence="2 3" key="1">
    <citation type="journal article" date="2019" name="Sci. Rep.">
        <title>A high-quality genome of Eragrostis curvula grass provides insights into Poaceae evolution and supports new strategies to enhance forage quality.</title>
        <authorList>
            <person name="Carballo J."/>
            <person name="Santos B.A.C.M."/>
            <person name="Zappacosta D."/>
            <person name="Garbus I."/>
            <person name="Selva J.P."/>
            <person name="Gallo C.A."/>
            <person name="Diaz A."/>
            <person name="Albertini E."/>
            <person name="Caccamo M."/>
            <person name="Echenique V."/>
        </authorList>
    </citation>
    <scope>NUCLEOTIDE SEQUENCE [LARGE SCALE GENOMIC DNA]</scope>
    <source>
        <strain evidence="3">cv. Victoria</strain>
        <tissue evidence="2">Leaf</tissue>
    </source>
</reference>
<keyword evidence="3" id="KW-1185">Reference proteome</keyword>
<organism evidence="2 3">
    <name type="scientific">Eragrostis curvula</name>
    <name type="common">weeping love grass</name>
    <dbReference type="NCBI Taxonomy" id="38414"/>
    <lineage>
        <taxon>Eukaryota</taxon>
        <taxon>Viridiplantae</taxon>
        <taxon>Streptophyta</taxon>
        <taxon>Embryophyta</taxon>
        <taxon>Tracheophyta</taxon>
        <taxon>Spermatophyta</taxon>
        <taxon>Magnoliopsida</taxon>
        <taxon>Liliopsida</taxon>
        <taxon>Poales</taxon>
        <taxon>Poaceae</taxon>
        <taxon>PACMAD clade</taxon>
        <taxon>Chloridoideae</taxon>
        <taxon>Eragrostideae</taxon>
        <taxon>Eragrostidinae</taxon>
        <taxon>Eragrostis</taxon>
    </lineage>
</organism>
<feature type="non-terminal residue" evidence="2">
    <location>
        <position position="400"/>
    </location>
</feature>
<proteinExistence type="predicted"/>
<dbReference type="OrthoDB" id="667898at2759"/>
<dbReference type="InterPro" id="IPR053781">
    <property type="entry name" value="F-box_AtFBL13-like"/>
</dbReference>
<dbReference type="InterPro" id="IPR036047">
    <property type="entry name" value="F-box-like_dom_sf"/>
</dbReference>
<sequence>MQQSKRASGVPEPDLISALPDALLHRMLSFLQAREAVRTSLLAQRWRDLWKSMPVLRVTGVQRVQPIQRFMDHLLLLRDRLNLEVCLLEFVGFSWDGGDYVKLWIRHALICHVRKLSVSGSFLLGNLHLTSQYLTELHLDGVTLWAKCTDFSSCLALKDLEVTNCDIDAEKIYSTFLEQLFLHQCRYPFEMRTRISAPNLISLQLINFEGRTPSFEDMPVLGTAEVTFGYDIVWTVVRKMTLGIVSMLPVTGVMALMTAVQDPCFSKFLLKRDLRWCPTFHKLEILLLSDSCVADDQRALICIVQHSPVLKKPTLQLYENQKRKCLVPSKAIFNSVEKSFASDNLKRVEIKCKEVDERIHNILTSLVTYGIPLEKISIQQKNKSSQCFSFVCTGFSSMDP</sequence>
<dbReference type="PANTHER" id="PTHR34223">
    <property type="entry name" value="OS11G0201299 PROTEIN"/>
    <property type="match status" value="1"/>
</dbReference>
<feature type="domain" description="F-box" evidence="1">
    <location>
        <begin position="13"/>
        <end position="59"/>
    </location>
</feature>
<dbReference type="SUPFAM" id="SSF81383">
    <property type="entry name" value="F-box domain"/>
    <property type="match status" value="1"/>
</dbReference>
<dbReference type="Gramene" id="TVU26345">
    <property type="protein sequence ID" value="TVU26345"/>
    <property type="gene ID" value="EJB05_28886"/>
</dbReference>
<dbReference type="AlphaFoldDB" id="A0A5J9US35"/>
<evidence type="ECO:0000313" key="2">
    <source>
        <dbReference type="EMBL" id="TVU26345.1"/>
    </source>
</evidence>
<dbReference type="PROSITE" id="PS50181">
    <property type="entry name" value="FBOX"/>
    <property type="match status" value="1"/>
</dbReference>
<dbReference type="CDD" id="cd22160">
    <property type="entry name" value="F-box_AtFBL13-like"/>
    <property type="match status" value="1"/>
</dbReference>
<accession>A0A5J9US35</accession>
<gene>
    <name evidence="2" type="ORF">EJB05_28886</name>
</gene>
<dbReference type="EMBL" id="RWGY01000013">
    <property type="protein sequence ID" value="TVU26345.1"/>
    <property type="molecule type" value="Genomic_DNA"/>
</dbReference>
<dbReference type="InterPro" id="IPR001810">
    <property type="entry name" value="F-box_dom"/>
</dbReference>
<dbReference type="InterPro" id="IPR053197">
    <property type="entry name" value="F-box_SCFL_complex_component"/>
</dbReference>
<name>A0A5J9US35_9POAL</name>